<dbReference type="GO" id="GO:0005829">
    <property type="term" value="C:cytosol"/>
    <property type="evidence" value="ECO:0007669"/>
    <property type="project" value="TreeGrafter"/>
</dbReference>
<dbReference type="EMBL" id="AZDJ01000003">
    <property type="protein sequence ID" value="KRK73979.1"/>
    <property type="molecule type" value="Genomic_DNA"/>
</dbReference>
<proteinExistence type="inferred from homology"/>
<dbReference type="GO" id="GO:0008422">
    <property type="term" value="F:beta-glucosidase activity"/>
    <property type="evidence" value="ECO:0007669"/>
    <property type="project" value="TreeGrafter"/>
</dbReference>
<evidence type="ECO:0000313" key="6">
    <source>
        <dbReference type="EMBL" id="KRK73979.1"/>
    </source>
</evidence>
<dbReference type="Pfam" id="PF00232">
    <property type="entry name" value="Glyco_hydro_1"/>
    <property type="match status" value="1"/>
</dbReference>
<dbReference type="PATRIC" id="fig|1291734.4.peg.1862"/>
<dbReference type="PANTHER" id="PTHR10353">
    <property type="entry name" value="GLYCOSYL HYDROLASE"/>
    <property type="match status" value="1"/>
</dbReference>
<dbReference type="GO" id="GO:0016052">
    <property type="term" value="P:carbohydrate catabolic process"/>
    <property type="evidence" value="ECO:0007669"/>
    <property type="project" value="TreeGrafter"/>
</dbReference>
<evidence type="ECO:0000256" key="3">
    <source>
        <dbReference type="ARBA" id="ARBA00023295"/>
    </source>
</evidence>
<keyword evidence="2" id="KW-0378">Hydrolase</keyword>
<evidence type="ECO:0000256" key="4">
    <source>
        <dbReference type="RuleBase" id="RU003690"/>
    </source>
</evidence>
<comment type="caution">
    <text evidence="6">The sequence shown here is derived from an EMBL/GenBank/DDBJ whole genome shotgun (WGS) entry which is preliminary data.</text>
</comment>
<evidence type="ECO:0000313" key="7">
    <source>
        <dbReference type="Proteomes" id="UP000051804"/>
    </source>
</evidence>
<keyword evidence="7" id="KW-1185">Reference proteome</keyword>
<dbReference type="Gene3D" id="3.20.20.80">
    <property type="entry name" value="Glycosidases"/>
    <property type="match status" value="1"/>
</dbReference>
<dbReference type="PRINTS" id="PR00131">
    <property type="entry name" value="GLHYDRLASE1"/>
</dbReference>
<keyword evidence="3" id="KW-0326">Glycosidase</keyword>
<organism evidence="6 7">
    <name type="scientific">Lacticaseibacillus nasuensis JCM 17158</name>
    <dbReference type="NCBI Taxonomy" id="1291734"/>
    <lineage>
        <taxon>Bacteria</taxon>
        <taxon>Bacillati</taxon>
        <taxon>Bacillota</taxon>
        <taxon>Bacilli</taxon>
        <taxon>Lactobacillales</taxon>
        <taxon>Lactobacillaceae</taxon>
        <taxon>Lacticaseibacillus</taxon>
    </lineage>
</organism>
<dbReference type="Proteomes" id="UP000051804">
    <property type="component" value="Unassembled WGS sequence"/>
</dbReference>
<dbReference type="FunFam" id="3.20.20.80:FF:000004">
    <property type="entry name" value="Beta-glucosidase 6-phospho-beta-glucosidase"/>
    <property type="match status" value="1"/>
</dbReference>
<accession>A0A0R1JSE3</accession>
<dbReference type="AlphaFoldDB" id="A0A0R1JSE3"/>
<dbReference type="STRING" id="1291734.FD02_GL001813"/>
<evidence type="ECO:0008006" key="8">
    <source>
        <dbReference type="Google" id="ProtNLM"/>
    </source>
</evidence>
<feature type="region of interest" description="Disordered" evidence="5">
    <location>
        <begin position="1"/>
        <end position="21"/>
    </location>
</feature>
<gene>
    <name evidence="6" type="ORF">FD02_GL001813</name>
</gene>
<evidence type="ECO:0000256" key="2">
    <source>
        <dbReference type="ARBA" id="ARBA00022801"/>
    </source>
</evidence>
<dbReference type="SUPFAM" id="SSF51445">
    <property type="entry name" value="(Trans)glycosidases"/>
    <property type="match status" value="1"/>
</dbReference>
<sequence>MQTEGADQEDGKGKSVYSDRPATANASDWQVAIDEYHRYPEDIALMKAAGMNCYRFQISWSRVCPTGDGDFNEAGIAFYAKLIDDLLAAGITPMVCLYHFDMPLALAKQYNGFMSRHVVEAFVRYAKAMIDRFADKVPYWLTFNEQNLYFQPDAFLISGYDHGNRSLSDLYTINHHVMLAHATVANYLHATTHAQIGGMLAYVQTYPASPDPQDALYAQQIDEFLNRNQLDVFVNGHYSSQVMRYMANHDIDGDIQDADLAILAECHSDYIAFSYYQSTLIDSHHVPIGTAPNNYLAAGGLTQNPTLPANEWHWVVDPTGFRNLMTSVYNSYHTPMFPVENGLGVREQYDGKPINDDYRIAYHRAHLQALKAAYGEDGVPIIGYLGWGLIDIPSSSGNMDKRYGLVYVDRTNHDLRTLARIPKRSYEWFKQVTMSNGERLD</sequence>
<evidence type="ECO:0000256" key="5">
    <source>
        <dbReference type="SAM" id="MobiDB-lite"/>
    </source>
</evidence>
<evidence type="ECO:0000256" key="1">
    <source>
        <dbReference type="ARBA" id="ARBA00010838"/>
    </source>
</evidence>
<dbReference type="InterPro" id="IPR017853">
    <property type="entry name" value="GH"/>
</dbReference>
<name>A0A0R1JSE3_9LACO</name>
<protein>
    <recommendedName>
        <fullName evidence="8">6-phospho-beta-glucosidase</fullName>
    </recommendedName>
</protein>
<dbReference type="PANTHER" id="PTHR10353:SF122">
    <property type="entry name" value="6-PHOSPHO-BETA-GLUCOSIDASE ASCB-RELATED"/>
    <property type="match status" value="1"/>
</dbReference>
<reference evidence="6 7" key="1">
    <citation type="journal article" date="2015" name="Genome Announc.">
        <title>Expanding the biotechnology potential of lactobacilli through comparative genomics of 213 strains and associated genera.</title>
        <authorList>
            <person name="Sun Z."/>
            <person name="Harris H.M."/>
            <person name="McCann A."/>
            <person name="Guo C."/>
            <person name="Argimon S."/>
            <person name="Zhang W."/>
            <person name="Yang X."/>
            <person name="Jeffery I.B."/>
            <person name="Cooney J.C."/>
            <person name="Kagawa T.F."/>
            <person name="Liu W."/>
            <person name="Song Y."/>
            <person name="Salvetti E."/>
            <person name="Wrobel A."/>
            <person name="Rasinkangas P."/>
            <person name="Parkhill J."/>
            <person name="Rea M.C."/>
            <person name="O'Sullivan O."/>
            <person name="Ritari J."/>
            <person name="Douillard F.P."/>
            <person name="Paul Ross R."/>
            <person name="Yang R."/>
            <person name="Briner A.E."/>
            <person name="Felis G.E."/>
            <person name="de Vos W.M."/>
            <person name="Barrangou R."/>
            <person name="Klaenhammer T.R."/>
            <person name="Caufield P.W."/>
            <person name="Cui Y."/>
            <person name="Zhang H."/>
            <person name="O'Toole P.W."/>
        </authorList>
    </citation>
    <scope>NUCLEOTIDE SEQUENCE [LARGE SCALE GENOMIC DNA]</scope>
    <source>
        <strain evidence="6 7">JCM 17158</strain>
    </source>
</reference>
<comment type="similarity">
    <text evidence="1 4">Belongs to the glycosyl hydrolase 1 family.</text>
</comment>
<dbReference type="InterPro" id="IPR001360">
    <property type="entry name" value="Glyco_hydro_1"/>
</dbReference>